<dbReference type="GO" id="GO:0006309">
    <property type="term" value="P:apoptotic DNA fragmentation"/>
    <property type="evidence" value="ECO:0007669"/>
    <property type="project" value="TreeGrafter"/>
</dbReference>
<sequence length="366" mass="41715">MSPTVFLSFAIALQLFYNIHGEISCKNMAGKPVDWFIVYKLPRLHHGQDEQVREGIAFYYMDSESPAWSRSKTPINATGHAVEHTLRQIYTHDKSKEVMYALYNDEKPGKETSFTYGHTKGDVCFDKSSGFWLVHSVPHLPPWANESYAYPHTGRMYGQTFLCVTYNYDQLNLIGKQMMYNMPWVYDFNMPDSFAKTSPQMALVLQNKHVKQQPWNNSVVLQSKGSQKFLSFAKYRKFDADLYDAWVAPYLGSPLYVESWQNGKGPTPSNCSGQYKVFNIKELKVGTVAFDEPHDHAKWCVTTHTAIPVVCIGDINRQDSQKQRSGGTVCLQHTAVWKAFSSSVIRVEKCQTLTRSDQDPQALTGL</sequence>
<dbReference type="GO" id="GO:0004531">
    <property type="term" value="F:deoxyribonuclease II activity"/>
    <property type="evidence" value="ECO:0007669"/>
    <property type="project" value="InterPro"/>
</dbReference>
<comment type="caution">
    <text evidence="4">The sequence shown here is derived from an EMBL/GenBank/DDBJ whole genome shotgun (WGS) entry which is preliminary data.</text>
</comment>
<name>A0AAD9P258_RIDPI</name>
<feature type="signal peptide" evidence="3">
    <location>
        <begin position="1"/>
        <end position="21"/>
    </location>
</feature>
<feature type="chain" id="PRO_5041897565" evidence="3">
    <location>
        <begin position="22"/>
        <end position="366"/>
    </location>
</feature>
<dbReference type="AlphaFoldDB" id="A0AAD9P258"/>
<keyword evidence="2" id="KW-0378">Hydrolase</keyword>
<evidence type="ECO:0000313" key="5">
    <source>
        <dbReference type="Proteomes" id="UP001209878"/>
    </source>
</evidence>
<comment type="similarity">
    <text evidence="1">Belongs to the DNase II family.</text>
</comment>
<dbReference type="EMBL" id="JAODUO010000189">
    <property type="protein sequence ID" value="KAK2186766.1"/>
    <property type="molecule type" value="Genomic_DNA"/>
</dbReference>
<reference evidence="4" key="1">
    <citation type="journal article" date="2023" name="Mol. Biol. Evol.">
        <title>Third-Generation Sequencing Reveals the Adaptive Role of the Epigenome in Three Deep-Sea Polychaetes.</title>
        <authorList>
            <person name="Perez M."/>
            <person name="Aroh O."/>
            <person name="Sun Y."/>
            <person name="Lan Y."/>
            <person name="Juniper S.K."/>
            <person name="Young C.R."/>
            <person name="Angers B."/>
            <person name="Qian P.Y."/>
        </authorList>
    </citation>
    <scope>NUCLEOTIDE SEQUENCE</scope>
    <source>
        <strain evidence="4">R07B-5</strain>
    </source>
</reference>
<dbReference type="CDD" id="cd09120">
    <property type="entry name" value="PLDc_DNaseII_1"/>
    <property type="match status" value="1"/>
</dbReference>
<organism evidence="4 5">
    <name type="scientific">Ridgeia piscesae</name>
    <name type="common">Tubeworm</name>
    <dbReference type="NCBI Taxonomy" id="27915"/>
    <lineage>
        <taxon>Eukaryota</taxon>
        <taxon>Metazoa</taxon>
        <taxon>Spiralia</taxon>
        <taxon>Lophotrochozoa</taxon>
        <taxon>Annelida</taxon>
        <taxon>Polychaeta</taxon>
        <taxon>Sedentaria</taxon>
        <taxon>Canalipalpata</taxon>
        <taxon>Sabellida</taxon>
        <taxon>Siboglinidae</taxon>
        <taxon>Ridgeia</taxon>
    </lineage>
</organism>
<evidence type="ECO:0000256" key="3">
    <source>
        <dbReference type="SAM" id="SignalP"/>
    </source>
</evidence>
<dbReference type="PANTHER" id="PTHR10858">
    <property type="entry name" value="DEOXYRIBONUCLEASE II"/>
    <property type="match status" value="1"/>
</dbReference>
<dbReference type="InterPro" id="IPR004947">
    <property type="entry name" value="DNase_II"/>
</dbReference>
<dbReference type="PANTHER" id="PTHR10858:SF23">
    <property type="entry name" value="DEOXYRIBONUCLEASE II"/>
    <property type="match status" value="1"/>
</dbReference>
<accession>A0AAD9P258</accession>
<evidence type="ECO:0000256" key="2">
    <source>
        <dbReference type="ARBA" id="ARBA00022801"/>
    </source>
</evidence>
<proteinExistence type="inferred from homology"/>
<gene>
    <name evidence="4" type="ORF">NP493_189g00018</name>
</gene>
<dbReference type="Proteomes" id="UP001209878">
    <property type="component" value="Unassembled WGS sequence"/>
</dbReference>
<keyword evidence="5" id="KW-1185">Reference proteome</keyword>
<dbReference type="CDD" id="cd09121">
    <property type="entry name" value="PLDc_DNaseII_2"/>
    <property type="match status" value="1"/>
</dbReference>
<evidence type="ECO:0000313" key="4">
    <source>
        <dbReference type="EMBL" id="KAK2186766.1"/>
    </source>
</evidence>
<protein>
    <submittedName>
        <fullName evidence="4">Uncharacterized protein</fullName>
    </submittedName>
</protein>
<evidence type="ECO:0000256" key="1">
    <source>
        <dbReference type="ARBA" id="ARBA00007527"/>
    </source>
</evidence>
<keyword evidence="3" id="KW-0732">Signal</keyword>
<dbReference type="Pfam" id="PF03265">
    <property type="entry name" value="DNase_II"/>
    <property type="match status" value="1"/>
</dbReference>